<organism evidence="9">
    <name type="scientific">Picea sitchensis</name>
    <name type="common">Sitka spruce</name>
    <name type="synonym">Pinus sitchensis</name>
    <dbReference type="NCBI Taxonomy" id="3332"/>
    <lineage>
        <taxon>Eukaryota</taxon>
        <taxon>Viridiplantae</taxon>
        <taxon>Streptophyta</taxon>
        <taxon>Embryophyta</taxon>
        <taxon>Tracheophyta</taxon>
        <taxon>Spermatophyta</taxon>
        <taxon>Pinopsida</taxon>
        <taxon>Pinidae</taxon>
        <taxon>Conifers I</taxon>
        <taxon>Pinales</taxon>
        <taxon>Pinaceae</taxon>
        <taxon>Picea</taxon>
    </lineage>
</organism>
<evidence type="ECO:0000313" key="9">
    <source>
        <dbReference type="EMBL" id="ABR16467.1"/>
    </source>
</evidence>
<dbReference type="InterPro" id="IPR044676">
    <property type="entry name" value="EOBI/EOBII-like_plant"/>
</dbReference>
<dbReference type="FunFam" id="1.10.10.60:FF:000001">
    <property type="entry name" value="MYB-related transcription factor"/>
    <property type="match status" value="1"/>
</dbReference>
<dbReference type="OMA" id="YITIHGP"/>
<feature type="domain" description="HTH myb-type" evidence="8">
    <location>
        <begin position="65"/>
        <end position="119"/>
    </location>
</feature>
<evidence type="ECO:0000256" key="4">
    <source>
        <dbReference type="ARBA" id="ARBA00023125"/>
    </source>
</evidence>
<dbReference type="GO" id="GO:0003700">
    <property type="term" value="F:DNA-binding transcription factor activity"/>
    <property type="evidence" value="ECO:0007669"/>
    <property type="project" value="InterPro"/>
</dbReference>
<evidence type="ECO:0000256" key="6">
    <source>
        <dbReference type="ARBA" id="ARBA00023242"/>
    </source>
</evidence>
<dbReference type="InterPro" id="IPR009057">
    <property type="entry name" value="Homeodomain-like_sf"/>
</dbReference>
<feature type="domain" description="Myb-like" evidence="7">
    <location>
        <begin position="12"/>
        <end position="64"/>
    </location>
</feature>
<dbReference type="AlphaFoldDB" id="B8LLD7"/>
<evidence type="ECO:0000256" key="5">
    <source>
        <dbReference type="ARBA" id="ARBA00023163"/>
    </source>
</evidence>
<sequence length="295" mass="32619">MNSKWSKSCERAGKLKKGPWTYEEDIRLLRYITIHGPGRWSALAKASGLQRCGKSCRLRWVNYLRPDLKRGSITPEEESIILDLHARWGNRWSLIAEKMPGRTDNEIKNYWRSHLKKKLSTSHPSEDSYDVNKITTSLPQLVTASHAVMANHALQPLRSSSSNEDNTENRVHVNPQPNLAASHFLESVFNATNLSCTDCSWQKQSGEEAVFRGTSADAHTALVSLKEEQNELASCGSLEQDALSAILCQLYSAIPGGVGADKAAAAMSAVNASAYSSYNYDCDSTLDLSGLWNIS</sequence>
<dbReference type="Pfam" id="PF00249">
    <property type="entry name" value="Myb_DNA-binding"/>
    <property type="match status" value="2"/>
</dbReference>
<feature type="domain" description="Myb-like" evidence="7">
    <location>
        <begin position="65"/>
        <end position="115"/>
    </location>
</feature>
<evidence type="ECO:0000259" key="8">
    <source>
        <dbReference type="PROSITE" id="PS51294"/>
    </source>
</evidence>
<dbReference type="Gene3D" id="1.10.10.60">
    <property type="entry name" value="Homeodomain-like"/>
    <property type="match status" value="2"/>
</dbReference>
<reference evidence="9" key="1">
    <citation type="submission" date="2007-06" db="EMBL/GenBank/DDBJ databases">
        <title>Full length cDNA sequences from Sitka Spruce (Picea sitchensis).</title>
        <authorList>
            <person name="Ralph S.G."/>
            <person name="Chun H.E."/>
            <person name="Liao N."/>
            <person name="Ali J."/>
            <person name="Reid K."/>
            <person name="Kolosova N."/>
            <person name="Cooper N."/>
            <person name="Cullis C."/>
            <person name="Jancsik S."/>
            <person name="Moore R."/>
            <person name="Mayo M."/>
            <person name="Wagner S."/>
            <person name="Holt R.A."/>
            <person name="Jones S.J.M."/>
            <person name="Marra M.A."/>
            <person name="Ritland C.E."/>
            <person name="Ritland K."/>
            <person name="Bohlmann J."/>
        </authorList>
    </citation>
    <scope>NUCLEOTIDE SEQUENCE</scope>
    <source>
        <tissue evidence="9">Green portion of the leader tissue</tissue>
    </source>
</reference>
<keyword evidence="5" id="KW-0804">Transcription</keyword>
<dbReference type="PROSITE" id="PS51294">
    <property type="entry name" value="HTH_MYB"/>
    <property type="match status" value="2"/>
</dbReference>
<name>B8LLD7_PICSI</name>
<evidence type="ECO:0000256" key="2">
    <source>
        <dbReference type="ARBA" id="ARBA00022737"/>
    </source>
</evidence>
<protein>
    <submittedName>
        <fullName evidence="9">Uncharacterized protein</fullName>
    </submittedName>
</protein>
<evidence type="ECO:0000256" key="1">
    <source>
        <dbReference type="ARBA" id="ARBA00004123"/>
    </source>
</evidence>
<keyword evidence="6" id="KW-0539">Nucleus</keyword>
<dbReference type="SUPFAM" id="SSF46689">
    <property type="entry name" value="Homeodomain-like"/>
    <property type="match status" value="1"/>
</dbReference>
<keyword evidence="2" id="KW-0677">Repeat</keyword>
<dbReference type="PANTHER" id="PTHR45675">
    <property type="entry name" value="MYB TRANSCRIPTION FACTOR-RELATED-RELATED"/>
    <property type="match status" value="1"/>
</dbReference>
<dbReference type="InterPro" id="IPR001005">
    <property type="entry name" value="SANT/Myb"/>
</dbReference>
<keyword evidence="3" id="KW-0805">Transcription regulation</keyword>
<dbReference type="GO" id="GO:0005634">
    <property type="term" value="C:nucleus"/>
    <property type="evidence" value="ECO:0007669"/>
    <property type="project" value="UniProtKB-SubCell"/>
</dbReference>
<comment type="subcellular location">
    <subcellularLocation>
        <location evidence="1">Nucleus</location>
    </subcellularLocation>
</comment>
<dbReference type="CDD" id="cd00167">
    <property type="entry name" value="SANT"/>
    <property type="match status" value="2"/>
</dbReference>
<dbReference type="PROSITE" id="PS50090">
    <property type="entry name" value="MYB_LIKE"/>
    <property type="match status" value="2"/>
</dbReference>
<evidence type="ECO:0000256" key="3">
    <source>
        <dbReference type="ARBA" id="ARBA00023015"/>
    </source>
</evidence>
<keyword evidence="4" id="KW-0238">DNA-binding</keyword>
<dbReference type="EMBL" id="EF676569">
    <property type="protein sequence ID" value="ABR16467.1"/>
    <property type="molecule type" value="mRNA"/>
</dbReference>
<feature type="domain" description="HTH myb-type" evidence="8">
    <location>
        <begin position="14"/>
        <end position="64"/>
    </location>
</feature>
<dbReference type="InterPro" id="IPR017930">
    <property type="entry name" value="Myb_dom"/>
</dbReference>
<dbReference type="SMART" id="SM00717">
    <property type="entry name" value="SANT"/>
    <property type="match status" value="2"/>
</dbReference>
<dbReference type="FunFam" id="1.10.10.60:FF:000517">
    <property type="entry name" value="MYB-related transcription factor"/>
    <property type="match status" value="1"/>
</dbReference>
<proteinExistence type="evidence at transcript level"/>
<dbReference type="GO" id="GO:0043565">
    <property type="term" value="F:sequence-specific DNA binding"/>
    <property type="evidence" value="ECO:0007669"/>
    <property type="project" value="InterPro"/>
</dbReference>
<accession>B8LLD7</accession>
<evidence type="ECO:0000259" key="7">
    <source>
        <dbReference type="PROSITE" id="PS50090"/>
    </source>
</evidence>